<accession>A0A821WAI1</accession>
<evidence type="ECO:0000313" key="5">
    <source>
        <dbReference type="Proteomes" id="UP000663880"/>
    </source>
</evidence>
<evidence type="ECO:0000256" key="1">
    <source>
        <dbReference type="PROSITE-ProRule" id="PRU00047"/>
    </source>
</evidence>
<evidence type="ECO:0000259" key="3">
    <source>
        <dbReference type="PROSITE" id="PS50158"/>
    </source>
</evidence>
<keyword evidence="1" id="KW-0863">Zinc-finger</keyword>
<sequence length="77" mass="7856">MDLAEVCYRCGVAGHKANECSSKELHCAVCSTAGKPADHKMAGRACNPPKVTKGLGAQRTGTTVGNAPMEVGVAQPS</sequence>
<dbReference type="Gene3D" id="4.10.60.10">
    <property type="entry name" value="Zinc finger, CCHC-type"/>
    <property type="match status" value="1"/>
</dbReference>
<dbReference type="GO" id="GO:0008270">
    <property type="term" value="F:zinc ion binding"/>
    <property type="evidence" value="ECO:0007669"/>
    <property type="project" value="UniProtKB-KW"/>
</dbReference>
<dbReference type="AlphaFoldDB" id="A0A821WAI1"/>
<feature type="region of interest" description="Disordered" evidence="2">
    <location>
        <begin position="50"/>
        <end position="77"/>
    </location>
</feature>
<dbReference type="Pfam" id="PF00098">
    <property type="entry name" value="zf-CCHC"/>
    <property type="match status" value="1"/>
</dbReference>
<evidence type="ECO:0000313" key="4">
    <source>
        <dbReference type="EMBL" id="CAF4921554.1"/>
    </source>
</evidence>
<proteinExistence type="predicted"/>
<dbReference type="InterPro" id="IPR001878">
    <property type="entry name" value="Znf_CCHC"/>
</dbReference>
<keyword evidence="1" id="KW-0479">Metal-binding</keyword>
<name>A0A821WAI1_9NEOP</name>
<evidence type="ECO:0000256" key="2">
    <source>
        <dbReference type="SAM" id="MobiDB-lite"/>
    </source>
</evidence>
<dbReference type="SMART" id="SM00343">
    <property type="entry name" value="ZnF_C2HC"/>
    <property type="match status" value="1"/>
</dbReference>
<keyword evidence="5" id="KW-1185">Reference proteome</keyword>
<dbReference type="PROSITE" id="PS50158">
    <property type="entry name" value="ZF_CCHC"/>
    <property type="match status" value="1"/>
</dbReference>
<protein>
    <recommendedName>
        <fullName evidence="3">CCHC-type domain-containing protein</fullName>
    </recommendedName>
</protein>
<dbReference type="EMBL" id="CAJOBZ010000058">
    <property type="protein sequence ID" value="CAF4921554.1"/>
    <property type="molecule type" value="Genomic_DNA"/>
</dbReference>
<dbReference type="Proteomes" id="UP000663880">
    <property type="component" value="Unassembled WGS sequence"/>
</dbReference>
<organism evidence="4 5">
    <name type="scientific">Pieris macdunnoughi</name>
    <dbReference type="NCBI Taxonomy" id="345717"/>
    <lineage>
        <taxon>Eukaryota</taxon>
        <taxon>Metazoa</taxon>
        <taxon>Ecdysozoa</taxon>
        <taxon>Arthropoda</taxon>
        <taxon>Hexapoda</taxon>
        <taxon>Insecta</taxon>
        <taxon>Pterygota</taxon>
        <taxon>Neoptera</taxon>
        <taxon>Endopterygota</taxon>
        <taxon>Lepidoptera</taxon>
        <taxon>Glossata</taxon>
        <taxon>Ditrysia</taxon>
        <taxon>Papilionoidea</taxon>
        <taxon>Pieridae</taxon>
        <taxon>Pierinae</taxon>
        <taxon>Pieris</taxon>
    </lineage>
</organism>
<dbReference type="OrthoDB" id="427960at2759"/>
<gene>
    <name evidence="4" type="ORF">PMACD_LOCUS13075</name>
</gene>
<reference evidence="4" key="1">
    <citation type="submission" date="2021-02" db="EMBL/GenBank/DDBJ databases">
        <authorList>
            <person name="Steward A R."/>
        </authorList>
    </citation>
    <scope>NUCLEOTIDE SEQUENCE</scope>
</reference>
<feature type="domain" description="CCHC-type" evidence="3">
    <location>
        <begin position="7"/>
        <end position="20"/>
    </location>
</feature>
<dbReference type="GO" id="GO:0003676">
    <property type="term" value="F:nucleic acid binding"/>
    <property type="evidence" value="ECO:0007669"/>
    <property type="project" value="InterPro"/>
</dbReference>
<comment type="caution">
    <text evidence="4">The sequence shown here is derived from an EMBL/GenBank/DDBJ whole genome shotgun (WGS) entry which is preliminary data.</text>
</comment>
<keyword evidence="1" id="KW-0862">Zinc</keyword>